<dbReference type="Gene3D" id="2.60.40.60">
    <property type="entry name" value="Cadherins"/>
    <property type="match status" value="2"/>
</dbReference>
<dbReference type="AlphaFoldDB" id="A0A8C0U0N8"/>
<keyword evidence="4 8" id="KW-0106">Calcium</keyword>
<protein>
    <submittedName>
        <fullName evidence="11">Protocadherin-7-like</fullName>
    </submittedName>
</protein>
<dbReference type="PROSITE" id="PS50268">
    <property type="entry name" value="CADHERIN_2"/>
    <property type="match status" value="2"/>
</dbReference>
<dbReference type="GO" id="GO:0007156">
    <property type="term" value="P:homophilic cell adhesion via plasma membrane adhesion molecules"/>
    <property type="evidence" value="ECO:0007669"/>
    <property type="project" value="InterPro"/>
</dbReference>
<reference evidence="11" key="2">
    <citation type="submission" date="2025-09" db="UniProtKB">
        <authorList>
            <consortium name="Ensembl"/>
        </authorList>
    </citation>
    <scope>IDENTIFICATION</scope>
</reference>
<dbReference type="GO" id="GO:0005509">
    <property type="term" value="F:calcium ion binding"/>
    <property type="evidence" value="ECO:0007669"/>
    <property type="project" value="UniProtKB-UniRule"/>
</dbReference>
<sequence>GGRHPGRGEAAAADRQGGAGPRAAGLLRTQPPSAGRRRPGTVLAGHPEGADHRRERQQPPVAEDVLVDTPIALVQVSDRDQGENGVVTCTVVGDVPFQLKPASEGEGEPQNKRKYFLHTSAPLDYEAVRDYNVVIVAVDSGSPSLSSNNSLLVRVGDTNDNPPMFSQAVLEVSFPENNLPGERVATVVATDADSGKNAEITYSLEVTARDKGVPSLQGSTTVVVRVS</sequence>
<dbReference type="InterPro" id="IPR050174">
    <property type="entry name" value="Protocadherin/Cadherin-CA"/>
</dbReference>
<dbReference type="FunFam" id="2.60.40.60:FF:000028">
    <property type="entry name" value="Protocadherin 1"/>
    <property type="match status" value="1"/>
</dbReference>
<dbReference type="PROSITE" id="PS00232">
    <property type="entry name" value="CADHERIN_1"/>
    <property type="match status" value="1"/>
</dbReference>
<dbReference type="InterPro" id="IPR002126">
    <property type="entry name" value="Cadherin-like_dom"/>
</dbReference>
<dbReference type="Proteomes" id="UP000694410">
    <property type="component" value="Unplaced"/>
</dbReference>
<evidence type="ECO:0000256" key="4">
    <source>
        <dbReference type="ARBA" id="ARBA00022837"/>
    </source>
</evidence>
<keyword evidence="2" id="KW-0812">Transmembrane</keyword>
<evidence type="ECO:0000256" key="2">
    <source>
        <dbReference type="ARBA" id="ARBA00022692"/>
    </source>
</evidence>
<feature type="compositionally biased region" description="Low complexity" evidence="9">
    <location>
        <begin position="8"/>
        <end position="25"/>
    </location>
</feature>
<keyword evidence="7" id="KW-0325">Glycoprotein</keyword>
<feature type="compositionally biased region" description="Basic and acidic residues" evidence="9">
    <location>
        <begin position="48"/>
        <end position="57"/>
    </location>
</feature>
<dbReference type="SUPFAM" id="SSF49313">
    <property type="entry name" value="Cadherin-like"/>
    <property type="match status" value="2"/>
</dbReference>
<feature type="domain" description="Cadherin" evidence="10">
    <location>
        <begin position="166"/>
        <end position="204"/>
    </location>
</feature>
<evidence type="ECO:0000259" key="10">
    <source>
        <dbReference type="PROSITE" id="PS50268"/>
    </source>
</evidence>
<keyword evidence="3" id="KW-0677">Repeat</keyword>
<accession>A0A8C0U0N8</accession>
<evidence type="ECO:0000313" key="11">
    <source>
        <dbReference type="Ensembl" id="ENSCCEP00000002519.1"/>
    </source>
</evidence>
<evidence type="ECO:0000256" key="9">
    <source>
        <dbReference type="SAM" id="MobiDB-lite"/>
    </source>
</evidence>
<dbReference type="InterPro" id="IPR015919">
    <property type="entry name" value="Cadherin-like_sf"/>
</dbReference>
<dbReference type="Pfam" id="PF00028">
    <property type="entry name" value="Cadherin"/>
    <property type="match status" value="1"/>
</dbReference>
<keyword evidence="5" id="KW-1133">Transmembrane helix</keyword>
<dbReference type="PANTHER" id="PTHR24028:SF253">
    <property type="entry name" value="PROTOCADHERIN-7"/>
    <property type="match status" value="1"/>
</dbReference>
<evidence type="ECO:0000256" key="7">
    <source>
        <dbReference type="ARBA" id="ARBA00023180"/>
    </source>
</evidence>
<dbReference type="PRINTS" id="PR00205">
    <property type="entry name" value="CADHERIN"/>
</dbReference>
<evidence type="ECO:0000256" key="1">
    <source>
        <dbReference type="ARBA" id="ARBA00004167"/>
    </source>
</evidence>
<evidence type="ECO:0000256" key="5">
    <source>
        <dbReference type="ARBA" id="ARBA00022989"/>
    </source>
</evidence>
<keyword evidence="12" id="KW-1185">Reference proteome</keyword>
<reference evidence="11" key="1">
    <citation type="submission" date="2025-08" db="UniProtKB">
        <authorList>
            <consortium name="Ensembl"/>
        </authorList>
    </citation>
    <scope>IDENTIFICATION</scope>
</reference>
<proteinExistence type="predicted"/>
<evidence type="ECO:0000256" key="3">
    <source>
        <dbReference type="ARBA" id="ARBA00022737"/>
    </source>
</evidence>
<evidence type="ECO:0000256" key="8">
    <source>
        <dbReference type="PROSITE-ProRule" id="PRU00043"/>
    </source>
</evidence>
<organism evidence="11 12">
    <name type="scientific">Cyanistes caeruleus</name>
    <name type="common">Eurasian blue tit</name>
    <name type="synonym">Parus caeruleus</name>
    <dbReference type="NCBI Taxonomy" id="156563"/>
    <lineage>
        <taxon>Eukaryota</taxon>
        <taxon>Metazoa</taxon>
        <taxon>Chordata</taxon>
        <taxon>Craniata</taxon>
        <taxon>Vertebrata</taxon>
        <taxon>Euteleostomi</taxon>
        <taxon>Archelosauria</taxon>
        <taxon>Archosauria</taxon>
        <taxon>Dinosauria</taxon>
        <taxon>Saurischia</taxon>
        <taxon>Theropoda</taxon>
        <taxon>Coelurosauria</taxon>
        <taxon>Aves</taxon>
        <taxon>Neognathae</taxon>
        <taxon>Neoaves</taxon>
        <taxon>Telluraves</taxon>
        <taxon>Australaves</taxon>
        <taxon>Passeriformes</taxon>
        <taxon>Paridae</taxon>
        <taxon>Cyanistes</taxon>
    </lineage>
</organism>
<keyword evidence="6" id="KW-0472">Membrane</keyword>
<evidence type="ECO:0000313" key="12">
    <source>
        <dbReference type="Proteomes" id="UP000694410"/>
    </source>
</evidence>
<dbReference type="SMART" id="SM00112">
    <property type="entry name" value="CA"/>
    <property type="match status" value="1"/>
</dbReference>
<evidence type="ECO:0000256" key="6">
    <source>
        <dbReference type="ARBA" id="ARBA00023136"/>
    </source>
</evidence>
<dbReference type="CDD" id="cd11304">
    <property type="entry name" value="Cadherin_repeat"/>
    <property type="match status" value="2"/>
</dbReference>
<dbReference type="Ensembl" id="ENSCCET00000004153.1">
    <property type="protein sequence ID" value="ENSCCEP00000002519.1"/>
    <property type="gene ID" value="ENSCCEG00000002799.1"/>
</dbReference>
<dbReference type="GO" id="GO:0005886">
    <property type="term" value="C:plasma membrane"/>
    <property type="evidence" value="ECO:0007669"/>
    <property type="project" value="InterPro"/>
</dbReference>
<feature type="domain" description="Cadherin" evidence="10">
    <location>
        <begin position="61"/>
        <end position="165"/>
    </location>
</feature>
<dbReference type="InterPro" id="IPR020894">
    <property type="entry name" value="Cadherin_CS"/>
</dbReference>
<name>A0A8C0U0N8_CYACU</name>
<gene>
    <name evidence="11" type="primary">LOC111922091</name>
</gene>
<feature type="region of interest" description="Disordered" evidence="9">
    <location>
        <begin position="1"/>
        <end position="62"/>
    </location>
</feature>
<comment type="subcellular location">
    <subcellularLocation>
        <location evidence="1">Membrane</location>
        <topology evidence="1">Single-pass membrane protein</topology>
    </subcellularLocation>
</comment>
<dbReference type="PANTHER" id="PTHR24028">
    <property type="entry name" value="CADHERIN-87A"/>
    <property type="match status" value="1"/>
</dbReference>